<comment type="caution">
    <text evidence="2">The sequence shown here is derived from an EMBL/GenBank/DDBJ whole genome shotgun (WGS) entry which is preliminary data.</text>
</comment>
<feature type="domain" description="Copper amine oxidase-like N-terminal" evidence="1">
    <location>
        <begin position="72"/>
        <end position="123"/>
    </location>
</feature>
<proteinExistence type="predicted"/>
<dbReference type="Pfam" id="PF07833">
    <property type="entry name" value="Cu_amine_oxidN1"/>
    <property type="match status" value="1"/>
</dbReference>
<dbReference type="RefSeq" id="WP_186919040.1">
    <property type="nucleotide sequence ID" value="NZ_JACOPQ010000005.1"/>
</dbReference>
<dbReference type="EMBL" id="JACOPQ010000005">
    <property type="protein sequence ID" value="MBC5737094.1"/>
    <property type="molecule type" value="Genomic_DNA"/>
</dbReference>
<evidence type="ECO:0000313" key="2">
    <source>
        <dbReference type="EMBL" id="MBC5737094.1"/>
    </source>
</evidence>
<reference evidence="2" key="1">
    <citation type="submission" date="2020-08" db="EMBL/GenBank/DDBJ databases">
        <title>Genome public.</title>
        <authorList>
            <person name="Liu C."/>
            <person name="Sun Q."/>
        </authorList>
    </citation>
    <scope>NUCLEOTIDE SEQUENCE</scope>
    <source>
        <strain evidence="2">NSJ-52</strain>
    </source>
</reference>
<evidence type="ECO:0000259" key="1">
    <source>
        <dbReference type="Pfam" id="PF07833"/>
    </source>
</evidence>
<evidence type="ECO:0000313" key="3">
    <source>
        <dbReference type="Proteomes" id="UP000607645"/>
    </source>
</evidence>
<accession>A0A8J6JKS4</accession>
<dbReference type="AlphaFoldDB" id="A0A8J6JKS4"/>
<keyword evidence="3" id="KW-1185">Reference proteome</keyword>
<dbReference type="SUPFAM" id="SSF55383">
    <property type="entry name" value="Copper amine oxidase, domain N"/>
    <property type="match status" value="1"/>
</dbReference>
<name>A0A8J6JKS4_9FIRM</name>
<dbReference type="InterPro" id="IPR012854">
    <property type="entry name" value="Cu_amine_oxidase-like_N"/>
</dbReference>
<organism evidence="2 3">
    <name type="scientific">Lawsonibacter faecis</name>
    <dbReference type="NCBI Taxonomy" id="2763052"/>
    <lineage>
        <taxon>Bacteria</taxon>
        <taxon>Bacillati</taxon>
        <taxon>Bacillota</taxon>
        <taxon>Clostridia</taxon>
        <taxon>Eubacteriales</taxon>
        <taxon>Oscillospiraceae</taxon>
        <taxon>Lawsonibacter</taxon>
    </lineage>
</organism>
<protein>
    <recommendedName>
        <fullName evidence="1">Copper amine oxidase-like N-terminal domain-containing protein</fullName>
    </recommendedName>
</protein>
<gene>
    <name evidence="2" type="ORF">H8S62_08715</name>
</gene>
<sequence length="241" mass="25701">MKRIPTFVAGMLTAAVIGGLGVGALAASGAVTFNASNLMFNGTQISAKGEGYTLDNGCQAPASITYTDEKGGGTTYLPVRRISELLDVETGWDGATGSVTVGKTADTTAVPAGNSELNVSDYQTPAFVGDIYTSYVNPQASFDGEKIVVNEYDAKYDAGMITSKSGKYSNMGTNYLLSDMIFTEFPQFKDELISEIKNGYISCISYNGSVYIDAVNAIQFFRSKDIEIYGSGGYFYEVPNN</sequence>
<dbReference type="Proteomes" id="UP000607645">
    <property type="component" value="Unassembled WGS sequence"/>
</dbReference>
<dbReference type="InterPro" id="IPR036582">
    <property type="entry name" value="Mao_N_sf"/>
</dbReference>